<evidence type="ECO:0000313" key="2">
    <source>
        <dbReference type="EMBL" id="KXS14334.1"/>
    </source>
</evidence>
<feature type="region of interest" description="Disordered" evidence="1">
    <location>
        <begin position="1"/>
        <end position="34"/>
    </location>
</feature>
<evidence type="ECO:0000313" key="3">
    <source>
        <dbReference type="Proteomes" id="UP000070544"/>
    </source>
</evidence>
<accession>A0A139ACM8</accession>
<proteinExistence type="predicted"/>
<keyword evidence="3" id="KW-1185">Reference proteome</keyword>
<gene>
    <name evidence="2" type="ORF">M427DRAFT_45152</name>
</gene>
<evidence type="ECO:0000256" key="1">
    <source>
        <dbReference type="SAM" id="MobiDB-lite"/>
    </source>
</evidence>
<feature type="region of interest" description="Disordered" evidence="1">
    <location>
        <begin position="138"/>
        <end position="163"/>
    </location>
</feature>
<dbReference type="AlphaFoldDB" id="A0A139ACM8"/>
<name>A0A139ACM8_GONPJ</name>
<sequence length="163" mass="17926">MAYANCTAESARATPSHTPFPPLDMGRPDETASTSKIRLLASDQLRSRHYATQITPDEDLEASSADRATERQSYKIPNMLPNLILCAIAAASVFFATGTSAMDDVYNAALATWQQDMVENVFNSTFYATPGIFLAPAPNRGRSSSWNESPERLWTESTRTRQG</sequence>
<dbReference type="EMBL" id="KQ965770">
    <property type="protein sequence ID" value="KXS14334.1"/>
    <property type="molecule type" value="Genomic_DNA"/>
</dbReference>
<organism evidence="2 3">
    <name type="scientific">Gonapodya prolifera (strain JEL478)</name>
    <name type="common">Monoblepharis prolifera</name>
    <dbReference type="NCBI Taxonomy" id="1344416"/>
    <lineage>
        <taxon>Eukaryota</taxon>
        <taxon>Fungi</taxon>
        <taxon>Fungi incertae sedis</taxon>
        <taxon>Chytridiomycota</taxon>
        <taxon>Chytridiomycota incertae sedis</taxon>
        <taxon>Monoblepharidomycetes</taxon>
        <taxon>Monoblepharidales</taxon>
        <taxon>Gonapodyaceae</taxon>
        <taxon>Gonapodya</taxon>
    </lineage>
</organism>
<protein>
    <submittedName>
        <fullName evidence="2">Uncharacterized protein</fullName>
    </submittedName>
</protein>
<reference evidence="2 3" key="1">
    <citation type="journal article" date="2015" name="Genome Biol. Evol.">
        <title>Phylogenomic analyses indicate that early fungi evolved digesting cell walls of algal ancestors of land plants.</title>
        <authorList>
            <person name="Chang Y."/>
            <person name="Wang S."/>
            <person name="Sekimoto S."/>
            <person name="Aerts A.L."/>
            <person name="Choi C."/>
            <person name="Clum A."/>
            <person name="LaButti K.M."/>
            <person name="Lindquist E.A."/>
            <person name="Yee Ngan C."/>
            <person name="Ohm R.A."/>
            <person name="Salamov A.A."/>
            <person name="Grigoriev I.V."/>
            <person name="Spatafora J.W."/>
            <person name="Berbee M.L."/>
        </authorList>
    </citation>
    <scope>NUCLEOTIDE SEQUENCE [LARGE SCALE GENOMIC DNA]</scope>
    <source>
        <strain evidence="2 3">JEL478</strain>
    </source>
</reference>
<dbReference type="Proteomes" id="UP000070544">
    <property type="component" value="Unassembled WGS sequence"/>
</dbReference>